<dbReference type="Pfam" id="PF06127">
    <property type="entry name" value="Mpo1-like"/>
    <property type="match status" value="1"/>
</dbReference>
<dbReference type="EMBL" id="MU157825">
    <property type="protein sequence ID" value="KAF9534952.1"/>
    <property type="molecule type" value="Genomic_DNA"/>
</dbReference>
<keyword evidence="3" id="KW-1185">Reference proteome</keyword>
<dbReference type="PANTHER" id="PTHR28026:SF9">
    <property type="entry name" value="2-HYDROXY-PALMITIC ACID DIOXYGENASE MPO1"/>
    <property type="match status" value="1"/>
</dbReference>
<comment type="caution">
    <text evidence="2">The sequence shown here is derived from an EMBL/GenBank/DDBJ whole genome shotgun (WGS) entry which is preliminary data.</text>
</comment>
<feature type="transmembrane region" description="Helical" evidence="1">
    <location>
        <begin position="25"/>
        <end position="50"/>
    </location>
</feature>
<protein>
    <recommendedName>
        <fullName evidence="4">DUF962-domain-containing protein</fullName>
    </recommendedName>
</protein>
<evidence type="ECO:0000313" key="3">
    <source>
        <dbReference type="Proteomes" id="UP000807306"/>
    </source>
</evidence>
<reference evidence="2" key="1">
    <citation type="submission" date="2020-11" db="EMBL/GenBank/DDBJ databases">
        <authorList>
            <consortium name="DOE Joint Genome Institute"/>
            <person name="Ahrendt S."/>
            <person name="Riley R."/>
            <person name="Andreopoulos W."/>
            <person name="Labutti K."/>
            <person name="Pangilinan J."/>
            <person name="Ruiz-Duenas F.J."/>
            <person name="Barrasa J.M."/>
            <person name="Sanchez-Garcia M."/>
            <person name="Camarero S."/>
            <person name="Miyauchi S."/>
            <person name="Serrano A."/>
            <person name="Linde D."/>
            <person name="Babiker R."/>
            <person name="Drula E."/>
            <person name="Ayuso-Fernandez I."/>
            <person name="Pacheco R."/>
            <person name="Padilla G."/>
            <person name="Ferreira P."/>
            <person name="Barriuso J."/>
            <person name="Kellner H."/>
            <person name="Castanera R."/>
            <person name="Alfaro M."/>
            <person name="Ramirez L."/>
            <person name="Pisabarro A.G."/>
            <person name="Kuo A."/>
            <person name="Tritt A."/>
            <person name="Lipzen A."/>
            <person name="He G."/>
            <person name="Yan M."/>
            <person name="Ng V."/>
            <person name="Cullen D."/>
            <person name="Martin F."/>
            <person name="Rosso M.-N."/>
            <person name="Henrissat B."/>
            <person name="Hibbett D."/>
            <person name="Martinez A.T."/>
            <person name="Grigoriev I.V."/>
        </authorList>
    </citation>
    <scope>NUCLEOTIDE SEQUENCE</scope>
    <source>
        <strain evidence="2">CBS 506.95</strain>
    </source>
</reference>
<evidence type="ECO:0000313" key="2">
    <source>
        <dbReference type="EMBL" id="KAF9534952.1"/>
    </source>
</evidence>
<evidence type="ECO:0000256" key="1">
    <source>
        <dbReference type="SAM" id="Phobius"/>
    </source>
</evidence>
<dbReference type="Proteomes" id="UP000807306">
    <property type="component" value="Unassembled WGS sequence"/>
</dbReference>
<accession>A0A9P6ETL2</accession>
<dbReference type="OrthoDB" id="2124888at2759"/>
<keyword evidence="1" id="KW-0472">Membrane</keyword>
<organism evidence="2 3">
    <name type="scientific">Crepidotus variabilis</name>
    <dbReference type="NCBI Taxonomy" id="179855"/>
    <lineage>
        <taxon>Eukaryota</taxon>
        <taxon>Fungi</taxon>
        <taxon>Dikarya</taxon>
        <taxon>Basidiomycota</taxon>
        <taxon>Agaricomycotina</taxon>
        <taxon>Agaricomycetes</taxon>
        <taxon>Agaricomycetidae</taxon>
        <taxon>Agaricales</taxon>
        <taxon>Agaricineae</taxon>
        <taxon>Crepidotaceae</taxon>
        <taxon>Crepidotus</taxon>
    </lineage>
</organism>
<keyword evidence="1" id="KW-0812">Transmembrane</keyword>
<feature type="transmembrane region" description="Helical" evidence="1">
    <location>
        <begin position="113"/>
        <end position="132"/>
    </location>
</feature>
<keyword evidence="1" id="KW-1133">Transmembrane helix</keyword>
<name>A0A9P6ETL2_9AGAR</name>
<dbReference type="PANTHER" id="PTHR28026">
    <property type="entry name" value="DUF962 DOMAIN PROTEIN (AFU_ORTHOLOGUE AFUA_8G05310)"/>
    <property type="match status" value="1"/>
</dbReference>
<dbReference type="AlphaFoldDB" id="A0A9P6ETL2"/>
<gene>
    <name evidence="2" type="ORF">CPB83DRAFT_780910</name>
</gene>
<feature type="transmembrane region" description="Helical" evidence="1">
    <location>
        <begin position="62"/>
        <end position="82"/>
    </location>
</feature>
<dbReference type="GO" id="GO:0005783">
    <property type="term" value="C:endoplasmic reticulum"/>
    <property type="evidence" value="ECO:0007669"/>
    <property type="project" value="TreeGrafter"/>
</dbReference>
<proteinExistence type="predicted"/>
<sequence>MPSDLLNVDKQLTFYGAYHSNKTNILIHVICVPMIVWSFQTLVAPLKLSFLPAYRHVFNDYLVFDVNFATLMAAVYIVYYFLLEPVAAFLYTPQMILTLLTATAYSEKQNYQTVAWGVFIFSWIAQFAGHGFAEGRAPALLDNLLGAVVLAPFFVHLEILYGLGYRPAMHKRINNAIGVEIARIRRAEAEKKRTKAQ</sequence>
<dbReference type="GO" id="GO:0016020">
    <property type="term" value="C:membrane"/>
    <property type="evidence" value="ECO:0007669"/>
    <property type="project" value="GOC"/>
</dbReference>
<dbReference type="InterPro" id="IPR009305">
    <property type="entry name" value="Mpo1-like"/>
</dbReference>
<evidence type="ECO:0008006" key="4">
    <source>
        <dbReference type="Google" id="ProtNLM"/>
    </source>
</evidence>
<feature type="transmembrane region" description="Helical" evidence="1">
    <location>
        <begin position="144"/>
        <end position="163"/>
    </location>
</feature>
<dbReference type="GO" id="GO:0046521">
    <property type="term" value="P:sphingoid catabolic process"/>
    <property type="evidence" value="ECO:0007669"/>
    <property type="project" value="TreeGrafter"/>
</dbReference>